<accession>A0ABU4JR68</accession>
<comment type="similarity">
    <text evidence="1">Belongs to the low molecular weight phosphotyrosine protein phosphatase family.</text>
</comment>
<name>A0ABU4JR68_9CLOT</name>
<sequence>MKNILFVCTGNTCRSCMAEAIFNDLCDIEDLRAHSAGMSVVYNGKTSKNSALIVKESIGKDISERKATQLTRDMIESSELILTMTSYMKDVLVNTFPQLKNKIYTLNEYVSLEGEIVDPFGADIESYRQTYRQLRSSILLLLDKLRKI</sequence>
<dbReference type="InterPro" id="IPR017867">
    <property type="entry name" value="Tyr_phospatase_low_mol_wt"/>
</dbReference>
<organism evidence="5 6">
    <name type="scientific">Clostridium tanneri</name>
    <dbReference type="NCBI Taxonomy" id="3037988"/>
    <lineage>
        <taxon>Bacteria</taxon>
        <taxon>Bacillati</taxon>
        <taxon>Bacillota</taxon>
        <taxon>Clostridia</taxon>
        <taxon>Eubacteriales</taxon>
        <taxon>Clostridiaceae</taxon>
        <taxon>Clostridium</taxon>
    </lineage>
</organism>
<dbReference type="Pfam" id="PF01451">
    <property type="entry name" value="LMWPc"/>
    <property type="match status" value="1"/>
</dbReference>
<dbReference type="Proteomes" id="UP001281656">
    <property type="component" value="Unassembled WGS sequence"/>
</dbReference>
<dbReference type="PANTHER" id="PTHR11717">
    <property type="entry name" value="LOW MOLECULAR WEIGHT PROTEIN TYROSINE PHOSPHATASE"/>
    <property type="match status" value="1"/>
</dbReference>
<comment type="caution">
    <text evidence="5">The sequence shown here is derived from an EMBL/GenBank/DDBJ whole genome shotgun (WGS) entry which is preliminary data.</text>
</comment>
<dbReference type="InterPro" id="IPR036196">
    <property type="entry name" value="Ptyr_pPase_sf"/>
</dbReference>
<dbReference type="SUPFAM" id="SSF52788">
    <property type="entry name" value="Phosphotyrosine protein phosphatases I"/>
    <property type="match status" value="1"/>
</dbReference>
<dbReference type="Gene3D" id="3.40.50.2300">
    <property type="match status" value="1"/>
</dbReference>
<dbReference type="InterPro" id="IPR050438">
    <property type="entry name" value="LMW_PTPase"/>
</dbReference>
<gene>
    <name evidence="5" type="ORF">P8V03_05710</name>
</gene>
<dbReference type="RefSeq" id="WP_318797172.1">
    <property type="nucleotide sequence ID" value="NZ_JARUJP010000005.1"/>
</dbReference>
<feature type="domain" description="Phosphotyrosine protein phosphatase I" evidence="4">
    <location>
        <begin position="2"/>
        <end position="144"/>
    </location>
</feature>
<protein>
    <submittedName>
        <fullName evidence="5">Low molecular weight protein arginine phosphatase</fullName>
    </submittedName>
</protein>
<evidence type="ECO:0000259" key="4">
    <source>
        <dbReference type="SMART" id="SM00226"/>
    </source>
</evidence>
<evidence type="ECO:0000313" key="5">
    <source>
        <dbReference type="EMBL" id="MDW8800651.1"/>
    </source>
</evidence>
<dbReference type="PANTHER" id="PTHR11717:SF31">
    <property type="entry name" value="LOW MOLECULAR WEIGHT PROTEIN-TYROSINE-PHOSPHATASE ETP-RELATED"/>
    <property type="match status" value="1"/>
</dbReference>
<proteinExistence type="inferred from homology"/>
<dbReference type="SMART" id="SM00226">
    <property type="entry name" value="LMWPc"/>
    <property type="match status" value="1"/>
</dbReference>
<dbReference type="InterPro" id="IPR023485">
    <property type="entry name" value="Ptyr_pPase"/>
</dbReference>
<evidence type="ECO:0000256" key="2">
    <source>
        <dbReference type="ARBA" id="ARBA00022801"/>
    </source>
</evidence>
<dbReference type="EMBL" id="JARUJP010000005">
    <property type="protein sequence ID" value="MDW8800651.1"/>
    <property type="molecule type" value="Genomic_DNA"/>
</dbReference>
<evidence type="ECO:0000256" key="1">
    <source>
        <dbReference type="ARBA" id="ARBA00011063"/>
    </source>
</evidence>
<keyword evidence="3" id="KW-0904">Protein phosphatase</keyword>
<evidence type="ECO:0000256" key="3">
    <source>
        <dbReference type="ARBA" id="ARBA00022912"/>
    </source>
</evidence>
<dbReference type="CDD" id="cd16344">
    <property type="entry name" value="LMWPAP"/>
    <property type="match status" value="1"/>
</dbReference>
<keyword evidence="6" id="KW-1185">Reference proteome</keyword>
<keyword evidence="2" id="KW-0378">Hydrolase</keyword>
<reference evidence="5 6" key="1">
    <citation type="submission" date="2023-04" db="EMBL/GenBank/DDBJ databases">
        <title>Clostridium tannerae sp. nov., isolated from the fecal material of an alpaca.</title>
        <authorList>
            <person name="Miller S."/>
            <person name="Hendry M."/>
            <person name="King J."/>
            <person name="Sankaranarayanan K."/>
            <person name="Lawson P.A."/>
        </authorList>
    </citation>
    <scope>NUCLEOTIDE SEQUENCE [LARGE SCALE GENOMIC DNA]</scope>
    <source>
        <strain evidence="5 6">A1-XYC3</strain>
    </source>
</reference>
<dbReference type="PRINTS" id="PR00719">
    <property type="entry name" value="LMWPTPASE"/>
</dbReference>
<evidence type="ECO:0000313" key="6">
    <source>
        <dbReference type="Proteomes" id="UP001281656"/>
    </source>
</evidence>